<dbReference type="RefSeq" id="WP_344431743.1">
    <property type="nucleotide sequence ID" value="NZ_BAAANN010000067.1"/>
</dbReference>
<gene>
    <name evidence="6" type="ORF">GCM10009754_85000</name>
</gene>
<evidence type="ECO:0000259" key="5">
    <source>
        <dbReference type="Pfam" id="PF01494"/>
    </source>
</evidence>
<comment type="caution">
    <text evidence="6">The sequence shown here is derived from an EMBL/GenBank/DDBJ whole genome shotgun (WGS) entry which is preliminary data.</text>
</comment>
<dbReference type="Pfam" id="PF01494">
    <property type="entry name" value="FAD_binding_3"/>
    <property type="match status" value="2"/>
</dbReference>
<dbReference type="InterPro" id="IPR036188">
    <property type="entry name" value="FAD/NAD-bd_sf"/>
</dbReference>
<dbReference type="PANTHER" id="PTHR47178">
    <property type="entry name" value="MONOOXYGENASE, FAD-BINDING"/>
    <property type="match status" value="1"/>
</dbReference>
<feature type="domain" description="FAD-binding" evidence="5">
    <location>
        <begin position="2"/>
        <end position="170"/>
    </location>
</feature>
<keyword evidence="1" id="KW-0285">Flavoprotein</keyword>
<protein>
    <submittedName>
        <fullName evidence="6">FAD-dependent monooxygenase</fullName>
    </submittedName>
</protein>
<accession>A0ABN2SUL9</accession>
<evidence type="ECO:0000256" key="2">
    <source>
        <dbReference type="ARBA" id="ARBA00022827"/>
    </source>
</evidence>
<evidence type="ECO:0000313" key="6">
    <source>
        <dbReference type="EMBL" id="GAA1992879.1"/>
    </source>
</evidence>
<reference evidence="6 7" key="1">
    <citation type="journal article" date="2019" name="Int. J. Syst. Evol. Microbiol.">
        <title>The Global Catalogue of Microorganisms (GCM) 10K type strain sequencing project: providing services to taxonomists for standard genome sequencing and annotation.</title>
        <authorList>
            <consortium name="The Broad Institute Genomics Platform"/>
            <consortium name="The Broad Institute Genome Sequencing Center for Infectious Disease"/>
            <person name="Wu L."/>
            <person name="Ma J."/>
        </authorList>
    </citation>
    <scope>NUCLEOTIDE SEQUENCE [LARGE SCALE GENOMIC DNA]</scope>
    <source>
        <strain evidence="6 7">JCM 14545</strain>
    </source>
</reference>
<evidence type="ECO:0000313" key="7">
    <source>
        <dbReference type="Proteomes" id="UP001501116"/>
    </source>
</evidence>
<dbReference type="GO" id="GO:0004497">
    <property type="term" value="F:monooxygenase activity"/>
    <property type="evidence" value="ECO:0007669"/>
    <property type="project" value="UniProtKB-KW"/>
</dbReference>
<dbReference type="EMBL" id="BAAANN010000067">
    <property type="protein sequence ID" value="GAA1992879.1"/>
    <property type="molecule type" value="Genomic_DNA"/>
</dbReference>
<sequence>MKVIIIGAGLGGLCLAQGLRAAGIEATVHERDPDITARFQGYRIGLGERGDSALRACLPQALHPVLDAVKGDLAGERVRLNHRLERVSTDPPALAVAIDRHVLRHLLLSGIGAHVRFGKAFTGYDQLPGGGVRARFADGSSVDGDLLVGADGINSAVRAQLSPSTPVEDSGVRALIGRTPLTERFAALVPGFGTGVSDGEVAMMLGLMRFRVLPSVLNELAPELGLPGVGHYLRWVIMLAPGHPLLARPDLSMREIALELTRGWHADVRAVIEGADRDNSVLLSIRTVSPAERWPPGPVTLLGDAIHATSPSGGNGANTALHDADLLRRKLIDVRDGRVPPAGAVDAYETEMVSYGAEAVAHSLRELDRFRTPATAR</sequence>
<keyword evidence="4 6" id="KW-0503">Monooxygenase</keyword>
<proteinExistence type="predicted"/>
<dbReference type="SUPFAM" id="SSF51905">
    <property type="entry name" value="FAD/NAD(P)-binding domain"/>
    <property type="match status" value="1"/>
</dbReference>
<evidence type="ECO:0000256" key="1">
    <source>
        <dbReference type="ARBA" id="ARBA00022630"/>
    </source>
</evidence>
<dbReference type="Proteomes" id="UP001501116">
    <property type="component" value="Unassembled WGS sequence"/>
</dbReference>
<dbReference type="PRINTS" id="PR00420">
    <property type="entry name" value="RNGMNOXGNASE"/>
</dbReference>
<feature type="domain" description="FAD-binding" evidence="5">
    <location>
        <begin position="291"/>
        <end position="360"/>
    </location>
</feature>
<organism evidence="6 7">
    <name type="scientific">Amycolatopsis minnesotensis</name>
    <dbReference type="NCBI Taxonomy" id="337894"/>
    <lineage>
        <taxon>Bacteria</taxon>
        <taxon>Bacillati</taxon>
        <taxon>Actinomycetota</taxon>
        <taxon>Actinomycetes</taxon>
        <taxon>Pseudonocardiales</taxon>
        <taxon>Pseudonocardiaceae</taxon>
        <taxon>Amycolatopsis</taxon>
    </lineage>
</organism>
<evidence type="ECO:0000256" key="3">
    <source>
        <dbReference type="ARBA" id="ARBA00023002"/>
    </source>
</evidence>
<keyword evidence="7" id="KW-1185">Reference proteome</keyword>
<dbReference type="PANTHER" id="PTHR47178:SF5">
    <property type="entry name" value="FAD-BINDING DOMAIN-CONTAINING PROTEIN"/>
    <property type="match status" value="1"/>
</dbReference>
<keyword evidence="2" id="KW-0274">FAD</keyword>
<name>A0ABN2SUL9_9PSEU</name>
<evidence type="ECO:0000256" key="4">
    <source>
        <dbReference type="ARBA" id="ARBA00023033"/>
    </source>
</evidence>
<dbReference type="InterPro" id="IPR002938">
    <property type="entry name" value="FAD-bd"/>
</dbReference>
<dbReference type="Gene3D" id="3.50.50.60">
    <property type="entry name" value="FAD/NAD(P)-binding domain"/>
    <property type="match status" value="1"/>
</dbReference>
<keyword evidence="3" id="KW-0560">Oxidoreductase</keyword>